<keyword evidence="6" id="KW-1185">Reference proteome</keyword>
<evidence type="ECO:0000313" key="6">
    <source>
        <dbReference type="Proteomes" id="UP000265000"/>
    </source>
</evidence>
<dbReference type="Gene3D" id="2.60.40.10">
    <property type="entry name" value="Immunoglobulins"/>
    <property type="match status" value="1"/>
</dbReference>
<dbReference type="PROSITE" id="PS50835">
    <property type="entry name" value="IG_LIKE"/>
    <property type="match status" value="1"/>
</dbReference>
<evidence type="ECO:0000256" key="1">
    <source>
        <dbReference type="ARBA" id="ARBA00004370"/>
    </source>
</evidence>
<proteinExistence type="predicted"/>
<dbReference type="GO" id="GO:0001817">
    <property type="term" value="P:regulation of cytokine production"/>
    <property type="evidence" value="ECO:0007669"/>
    <property type="project" value="TreeGrafter"/>
</dbReference>
<dbReference type="GO" id="GO:0050852">
    <property type="term" value="P:T cell receptor signaling pathway"/>
    <property type="evidence" value="ECO:0007669"/>
    <property type="project" value="TreeGrafter"/>
</dbReference>
<dbReference type="InterPro" id="IPR003599">
    <property type="entry name" value="Ig_sub"/>
</dbReference>
<dbReference type="InterPro" id="IPR007110">
    <property type="entry name" value="Ig-like_dom"/>
</dbReference>
<dbReference type="SUPFAM" id="SSF48726">
    <property type="entry name" value="Immunoglobulin"/>
    <property type="match status" value="1"/>
</dbReference>
<accession>A0A3Q2QYI3</accession>
<dbReference type="AlphaFoldDB" id="A0A3Q2QYI3"/>
<dbReference type="InterPro" id="IPR050504">
    <property type="entry name" value="IgSF_BTN/MOG"/>
</dbReference>
<dbReference type="GO" id="GO:0005102">
    <property type="term" value="F:signaling receptor binding"/>
    <property type="evidence" value="ECO:0007669"/>
    <property type="project" value="TreeGrafter"/>
</dbReference>
<name>A0A3Q2QYI3_FUNHE</name>
<evidence type="ECO:0000256" key="3">
    <source>
        <dbReference type="ARBA" id="ARBA00023319"/>
    </source>
</evidence>
<dbReference type="InterPro" id="IPR013106">
    <property type="entry name" value="Ig_V-set"/>
</dbReference>
<dbReference type="GeneTree" id="ENSGT01150000289314"/>
<dbReference type="PANTHER" id="PTHR24100:SF151">
    <property type="entry name" value="ICOS LIGAND"/>
    <property type="match status" value="1"/>
</dbReference>
<dbReference type="InterPro" id="IPR013783">
    <property type="entry name" value="Ig-like_fold"/>
</dbReference>
<protein>
    <recommendedName>
        <fullName evidence="4">Ig-like domain-containing protein</fullName>
    </recommendedName>
</protein>
<evidence type="ECO:0000256" key="2">
    <source>
        <dbReference type="ARBA" id="ARBA00023136"/>
    </source>
</evidence>
<organism evidence="5 6">
    <name type="scientific">Fundulus heteroclitus</name>
    <name type="common">Killifish</name>
    <name type="synonym">Mummichog</name>
    <dbReference type="NCBI Taxonomy" id="8078"/>
    <lineage>
        <taxon>Eukaryota</taxon>
        <taxon>Metazoa</taxon>
        <taxon>Chordata</taxon>
        <taxon>Craniata</taxon>
        <taxon>Vertebrata</taxon>
        <taxon>Euteleostomi</taxon>
        <taxon>Actinopterygii</taxon>
        <taxon>Neopterygii</taxon>
        <taxon>Teleostei</taxon>
        <taxon>Neoteleostei</taxon>
        <taxon>Acanthomorphata</taxon>
        <taxon>Ovalentaria</taxon>
        <taxon>Atherinomorphae</taxon>
        <taxon>Cyprinodontiformes</taxon>
        <taxon>Fundulidae</taxon>
        <taxon>Fundulus</taxon>
    </lineage>
</organism>
<keyword evidence="2" id="KW-0472">Membrane</keyword>
<dbReference type="InterPro" id="IPR036179">
    <property type="entry name" value="Ig-like_dom_sf"/>
</dbReference>
<reference evidence="5" key="2">
    <citation type="submission" date="2025-09" db="UniProtKB">
        <authorList>
            <consortium name="Ensembl"/>
        </authorList>
    </citation>
    <scope>IDENTIFICATION</scope>
</reference>
<feature type="domain" description="Ig-like" evidence="4">
    <location>
        <begin position="1"/>
        <end position="107"/>
    </location>
</feature>
<reference evidence="5" key="1">
    <citation type="submission" date="2025-08" db="UniProtKB">
        <authorList>
            <consortium name="Ensembl"/>
        </authorList>
    </citation>
    <scope>IDENTIFICATION</scope>
</reference>
<comment type="subcellular location">
    <subcellularLocation>
        <location evidence="1">Membrane</location>
    </subcellularLocation>
</comment>
<evidence type="ECO:0000259" key="4">
    <source>
        <dbReference type="PROSITE" id="PS50835"/>
    </source>
</evidence>
<dbReference type="PANTHER" id="PTHR24100">
    <property type="entry name" value="BUTYROPHILIN"/>
    <property type="match status" value="1"/>
</dbReference>
<sequence>LKAEPGQSITLPCQVPDNSAVNVVEWSRASSPSEYVLLYRDEQLDPDYQLKSFRNRVDLAVRPVKDGNVSLVLQNVTNDDGGTYECRVFPEKANKRKRAVLRTKPISVVKLEIVPPEGQMKCLLNKLAFLCLSEHSLQPEYASTRIQHILGIQSGED</sequence>
<keyword evidence="3" id="KW-0393">Immunoglobulin domain</keyword>
<dbReference type="Pfam" id="PF07686">
    <property type="entry name" value="V-set"/>
    <property type="match status" value="1"/>
</dbReference>
<dbReference type="GO" id="GO:0009897">
    <property type="term" value="C:external side of plasma membrane"/>
    <property type="evidence" value="ECO:0007669"/>
    <property type="project" value="TreeGrafter"/>
</dbReference>
<dbReference type="Proteomes" id="UP000265000">
    <property type="component" value="Unplaced"/>
</dbReference>
<evidence type="ECO:0000313" key="5">
    <source>
        <dbReference type="Ensembl" id="ENSFHEP00000033044.1"/>
    </source>
</evidence>
<dbReference type="SMART" id="SM00409">
    <property type="entry name" value="IG"/>
    <property type="match status" value="1"/>
</dbReference>
<dbReference type="Ensembl" id="ENSFHET00000026988.1">
    <property type="protein sequence ID" value="ENSFHEP00000033044.1"/>
    <property type="gene ID" value="ENSFHEG00000019918.1"/>
</dbReference>
<dbReference type="SMART" id="SM00406">
    <property type="entry name" value="IGv"/>
    <property type="match status" value="1"/>
</dbReference>